<reference evidence="4 5" key="1">
    <citation type="submission" date="2019-03" db="EMBL/GenBank/DDBJ databases">
        <title>Complete genome sequence of Ferrigenium kumadai strain An22, a microaerophilic iron-oxidizing bacterium isolated from a paddy field soil.</title>
        <authorList>
            <person name="Watanabe T."/>
            <person name="Asakawa S."/>
        </authorList>
    </citation>
    <scope>NUCLEOTIDE SEQUENCE [LARGE SCALE GENOMIC DNA]</scope>
    <source>
        <strain evidence="4 5">An22</strain>
    </source>
</reference>
<dbReference type="SUPFAM" id="SSF49764">
    <property type="entry name" value="HSP20-like chaperones"/>
    <property type="match status" value="1"/>
</dbReference>
<evidence type="ECO:0000259" key="3">
    <source>
        <dbReference type="PROSITE" id="PS01031"/>
    </source>
</evidence>
<dbReference type="PANTHER" id="PTHR11527">
    <property type="entry name" value="HEAT-SHOCK PROTEIN 20 FAMILY MEMBER"/>
    <property type="match status" value="1"/>
</dbReference>
<dbReference type="Gene3D" id="2.60.40.790">
    <property type="match status" value="1"/>
</dbReference>
<dbReference type="PROSITE" id="PS01031">
    <property type="entry name" value="SHSP"/>
    <property type="match status" value="1"/>
</dbReference>
<comment type="similarity">
    <text evidence="1 2">Belongs to the small heat shock protein (HSP20) family.</text>
</comment>
<evidence type="ECO:0000256" key="1">
    <source>
        <dbReference type="PROSITE-ProRule" id="PRU00285"/>
    </source>
</evidence>
<keyword evidence="5" id="KW-1185">Reference proteome</keyword>
<dbReference type="Pfam" id="PF00011">
    <property type="entry name" value="HSP20"/>
    <property type="match status" value="1"/>
</dbReference>
<proteinExistence type="inferred from homology"/>
<feature type="domain" description="SHSP" evidence="3">
    <location>
        <begin position="35"/>
        <end position="148"/>
    </location>
</feature>
<dbReference type="EMBL" id="AP019536">
    <property type="protein sequence ID" value="BBI98998.1"/>
    <property type="molecule type" value="Genomic_DNA"/>
</dbReference>
<dbReference type="InterPro" id="IPR002068">
    <property type="entry name" value="A-crystallin/Hsp20_dom"/>
</dbReference>
<dbReference type="Proteomes" id="UP001319121">
    <property type="component" value="Chromosome"/>
</dbReference>
<name>A0AAN1SXX4_9PROT</name>
<dbReference type="InterPro" id="IPR008978">
    <property type="entry name" value="HSP20-like_chaperone"/>
</dbReference>
<dbReference type="KEGG" id="fku:FGKAn22_06910"/>
<dbReference type="InterPro" id="IPR031107">
    <property type="entry name" value="Small_HSP"/>
</dbReference>
<evidence type="ECO:0000256" key="2">
    <source>
        <dbReference type="RuleBase" id="RU003616"/>
    </source>
</evidence>
<protein>
    <submittedName>
        <fullName evidence="4">Heat-shock protein Hsp20</fullName>
    </submittedName>
</protein>
<accession>A0AAN1SXX4</accession>
<evidence type="ECO:0000313" key="4">
    <source>
        <dbReference type="EMBL" id="BBI98998.1"/>
    </source>
</evidence>
<sequence>MANLTRFDPFSEMTRFEPFRDMNDMMKGFMMRPMLREMSMEPQIKMEVSEVEGAYKVKAEIPGVKKEDIHVSIEGNRVSISAEVKQEKEEKEGERLICCERSYGKTFRSFTLDHEVDEASAQAKYNDGVLEIMLPKKSGGGVKELTVS</sequence>
<dbReference type="CDD" id="cd06464">
    <property type="entry name" value="ACD_sHsps-like"/>
    <property type="match status" value="1"/>
</dbReference>
<organism evidence="4 5">
    <name type="scientific">Ferrigenium kumadai</name>
    <dbReference type="NCBI Taxonomy" id="1682490"/>
    <lineage>
        <taxon>Bacteria</taxon>
        <taxon>Pseudomonadati</taxon>
        <taxon>Pseudomonadota</taxon>
        <taxon>Betaproteobacteria</taxon>
        <taxon>Nitrosomonadales</taxon>
        <taxon>Gallionellaceae</taxon>
        <taxon>Ferrigenium</taxon>
    </lineage>
</organism>
<dbReference type="AlphaFoldDB" id="A0AAN1SXX4"/>
<evidence type="ECO:0000313" key="5">
    <source>
        <dbReference type="Proteomes" id="UP001319121"/>
    </source>
</evidence>
<dbReference type="RefSeq" id="WP_212786600.1">
    <property type="nucleotide sequence ID" value="NZ_AP019536.1"/>
</dbReference>
<gene>
    <name evidence="4" type="ORF">FGKAn22_06910</name>
</gene>